<keyword evidence="10 17" id="KW-1133">Transmembrane helix</keyword>
<dbReference type="PROSITE" id="PS50011">
    <property type="entry name" value="PROTEIN_KINASE_DOM"/>
    <property type="match status" value="1"/>
</dbReference>
<evidence type="ECO:0000313" key="19">
    <source>
        <dbReference type="EMBL" id="CAI9114128.1"/>
    </source>
</evidence>
<evidence type="ECO:0000256" key="12">
    <source>
        <dbReference type="ARBA" id="ARBA00047899"/>
    </source>
</evidence>
<keyword evidence="5" id="KW-0808">Transferase</keyword>
<keyword evidence="9 14" id="KW-0067">ATP-binding</keyword>
<evidence type="ECO:0000256" key="17">
    <source>
        <dbReference type="SAM" id="Phobius"/>
    </source>
</evidence>
<dbReference type="Gene3D" id="1.10.510.10">
    <property type="entry name" value="Transferase(Phosphotransferase) domain 1"/>
    <property type="match status" value="1"/>
</dbReference>
<dbReference type="InterPro" id="IPR011009">
    <property type="entry name" value="Kinase-like_dom_sf"/>
</dbReference>
<dbReference type="FunFam" id="1.10.510.10:FF:000173">
    <property type="entry name" value="proline-rich receptor-like protein kinase PERK8"/>
    <property type="match status" value="1"/>
</dbReference>
<reference evidence="19" key="1">
    <citation type="submission" date="2023-03" db="EMBL/GenBank/DDBJ databases">
        <authorList>
            <person name="Julca I."/>
        </authorList>
    </citation>
    <scope>NUCLEOTIDE SEQUENCE</scope>
</reference>
<dbReference type="Gene3D" id="3.30.200.20">
    <property type="entry name" value="Phosphorylase Kinase, domain 1"/>
    <property type="match status" value="1"/>
</dbReference>
<evidence type="ECO:0000256" key="14">
    <source>
        <dbReference type="PROSITE-ProRule" id="PRU10141"/>
    </source>
</evidence>
<feature type="compositionally biased region" description="Polar residues" evidence="16">
    <location>
        <begin position="94"/>
        <end position="103"/>
    </location>
</feature>
<organism evidence="19 20">
    <name type="scientific">Oldenlandia corymbosa var. corymbosa</name>
    <dbReference type="NCBI Taxonomy" id="529605"/>
    <lineage>
        <taxon>Eukaryota</taxon>
        <taxon>Viridiplantae</taxon>
        <taxon>Streptophyta</taxon>
        <taxon>Embryophyta</taxon>
        <taxon>Tracheophyta</taxon>
        <taxon>Spermatophyta</taxon>
        <taxon>Magnoliopsida</taxon>
        <taxon>eudicotyledons</taxon>
        <taxon>Gunneridae</taxon>
        <taxon>Pentapetalae</taxon>
        <taxon>asterids</taxon>
        <taxon>lamiids</taxon>
        <taxon>Gentianales</taxon>
        <taxon>Rubiaceae</taxon>
        <taxon>Rubioideae</taxon>
        <taxon>Spermacoceae</taxon>
        <taxon>Hedyotis-Oldenlandia complex</taxon>
        <taxon>Oldenlandia</taxon>
    </lineage>
</organism>
<dbReference type="Proteomes" id="UP001161247">
    <property type="component" value="Chromosome 7"/>
</dbReference>
<dbReference type="GO" id="GO:0005524">
    <property type="term" value="F:ATP binding"/>
    <property type="evidence" value="ECO:0007669"/>
    <property type="project" value="UniProtKB-UniRule"/>
</dbReference>
<keyword evidence="7 14" id="KW-0547">Nucleotide-binding</keyword>
<feature type="compositionally biased region" description="Polar residues" evidence="16">
    <location>
        <begin position="477"/>
        <end position="497"/>
    </location>
</feature>
<proteinExistence type="inferred from homology"/>
<feature type="region of interest" description="Disordered" evidence="16">
    <location>
        <begin position="1"/>
        <end position="23"/>
    </location>
</feature>
<evidence type="ECO:0000256" key="7">
    <source>
        <dbReference type="ARBA" id="ARBA00022741"/>
    </source>
</evidence>
<evidence type="ECO:0000256" key="10">
    <source>
        <dbReference type="ARBA" id="ARBA00022989"/>
    </source>
</evidence>
<evidence type="ECO:0000256" key="2">
    <source>
        <dbReference type="ARBA" id="ARBA00012513"/>
    </source>
</evidence>
<evidence type="ECO:0000256" key="16">
    <source>
        <dbReference type="SAM" id="MobiDB-lite"/>
    </source>
</evidence>
<keyword evidence="11 17" id="KW-0472">Membrane</keyword>
<keyword evidence="20" id="KW-1185">Reference proteome</keyword>
<dbReference type="InterPro" id="IPR008271">
    <property type="entry name" value="Ser/Thr_kinase_AS"/>
</dbReference>
<evidence type="ECO:0000256" key="4">
    <source>
        <dbReference type="ARBA" id="ARBA00022527"/>
    </source>
</evidence>
<evidence type="ECO:0000256" key="8">
    <source>
        <dbReference type="ARBA" id="ARBA00022777"/>
    </source>
</evidence>
<dbReference type="PROSITE" id="PS00108">
    <property type="entry name" value="PROTEIN_KINASE_ST"/>
    <property type="match status" value="1"/>
</dbReference>
<evidence type="ECO:0000256" key="9">
    <source>
        <dbReference type="ARBA" id="ARBA00022840"/>
    </source>
</evidence>
<dbReference type="InterPro" id="IPR001245">
    <property type="entry name" value="Ser-Thr/Tyr_kinase_cat_dom"/>
</dbReference>
<accession>A0AAV1E1P7</accession>
<keyword evidence="4 15" id="KW-0723">Serine/threonine-protein kinase</keyword>
<dbReference type="SMART" id="SM00220">
    <property type="entry name" value="S_TKc"/>
    <property type="match status" value="1"/>
</dbReference>
<feature type="domain" description="Protein kinase" evidence="18">
    <location>
        <begin position="146"/>
        <end position="423"/>
    </location>
</feature>
<keyword evidence="3" id="KW-1003">Cell membrane</keyword>
<feature type="compositionally biased region" description="Low complexity" evidence="16">
    <location>
        <begin position="112"/>
        <end position="121"/>
    </location>
</feature>
<dbReference type="AlphaFoldDB" id="A0AAV1E1P7"/>
<keyword evidence="8" id="KW-0418">Kinase</keyword>
<comment type="subcellular location">
    <subcellularLocation>
        <location evidence="1">Cell membrane</location>
        <topology evidence="1">Single-pass membrane protein</topology>
    </subcellularLocation>
</comment>
<evidence type="ECO:0000256" key="15">
    <source>
        <dbReference type="RuleBase" id="RU000304"/>
    </source>
</evidence>
<dbReference type="InterPro" id="IPR047117">
    <property type="entry name" value="PERK1-13-like"/>
</dbReference>
<evidence type="ECO:0000313" key="20">
    <source>
        <dbReference type="Proteomes" id="UP001161247"/>
    </source>
</evidence>
<feature type="binding site" evidence="14">
    <location>
        <position position="174"/>
    </location>
    <ligand>
        <name>ATP</name>
        <dbReference type="ChEBI" id="CHEBI:30616"/>
    </ligand>
</feature>
<evidence type="ECO:0000259" key="18">
    <source>
        <dbReference type="PROSITE" id="PS50011"/>
    </source>
</evidence>
<feature type="region of interest" description="Disordered" evidence="16">
    <location>
        <begin position="471"/>
        <end position="497"/>
    </location>
</feature>
<dbReference type="EMBL" id="OX459124">
    <property type="protein sequence ID" value="CAI9114128.1"/>
    <property type="molecule type" value="Genomic_DNA"/>
</dbReference>
<evidence type="ECO:0000256" key="1">
    <source>
        <dbReference type="ARBA" id="ARBA00004162"/>
    </source>
</evidence>
<sequence length="497" mass="54443">MSSPPAEEIPAPESSGPHAVDSSPLKSTTLVALGVGIGIGAAVVLVIVCAYVVLRKGRKRGDHFDPENQWKQNTPLPGGNVGGQLNNHGPRLVSHNSRQFSDGSATPPPPSSCSSLSSERPLQQSSSEVTARTFSYVDLALATDSFTSDNLLGQGGFGYVFKGFMPDGKEVAIKQLKIGSGQGEREFQAEVETISHAHHKHLVSLVGYCTSGEQRLLVYEFVPNKTLEYHLHGVDCSPINWACRVKIALGSAKGLAFLHEECHPKIIHRDIKASNILIDNDFEAKVADFGLARFYPDTDTHVSTHVMGTFGYLAPEYALTGKLTSKSDVFSFGVMLLELITGRRPIDRSQHYLDDNIVDWARPLLTQALEDGNFEPLIDPRLQKDYDYIEMGRMVVCAAVCVRHLARRRPRMSQIVRALEGKISLEELNDGMRPGHSSRYDSVASSEYETAKYKEDLQKFREMALESNNSGLLNSSRVTNNNSGVQPSASSSEGLQT</sequence>
<dbReference type="EC" id="2.7.11.1" evidence="2"/>
<dbReference type="GO" id="GO:0005886">
    <property type="term" value="C:plasma membrane"/>
    <property type="evidence" value="ECO:0007669"/>
    <property type="project" value="UniProtKB-SubCell"/>
</dbReference>
<evidence type="ECO:0000256" key="13">
    <source>
        <dbReference type="ARBA" id="ARBA00048679"/>
    </source>
</evidence>
<evidence type="ECO:0000256" key="6">
    <source>
        <dbReference type="ARBA" id="ARBA00022692"/>
    </source>
</evidence>
<evidence type="ECO:0000256" key="5">
    <source>
        <dbReference type="ARBA" id="ARBA00022679"/>
    </source>
</evidence>
<dbReference type="PANTHER" id="PTHR47982:SF8">
    <property type="entry name" value="NON-SPECIFIC SERINE_THREONINE PROTEIN KINASE"/>
    <property type="match status" value="1"/>
</dbReference>
<dbReference type="PROSITE" id="PS00107">
    <property type="entry name" value="PROTEIN_KINASE_ATP"/>
    <property type="match status" value="1"/>
</dbReference>
<dbReference type="Pfam" id="PF07714">
    <property type="entry name" value="PK_Tyr_Ser-Thr"/>
    <property type="match status" value="1"/>
</dbReference>
<dbReference type="InterPro" id="IPR000719">
    <property type="entry name" value="Prot_kinase_dom"/>
</dbReference>
<comment type="catalytic activity">
    <reaction evidence="12">
        <text>L-threonyl-[protein] + ATP = O-phospho-L-threonyl-[protein] + ADP + H(+)</text>
        <dbReference type="Rhea" id="RHEA:46608"/>
        <dbReference type="Rhea" id="RHEA-COMP:11060"/>
        <dbReference type="Rhea" id="RHEA-COMP:11605"/>
        <dbReference type="ChEBI" id="CHEBI:15378"/>
        <dbReference type="ChEBI" id="CHEBI:30013"/>
        <dbReference type="ChEBI" id="CHEBI:30616"/>
        <dbReference type="ChEBI" id="CHEBI:61977"/>
        <dbReference type="ChEBI" id="CHEBI:456216"/>
        <dbReference type="EC" id="2.7.11.1"/>
    </reaction>
</comment>
<evidence type="ECO:0000256" key="3">
    <source>
        <dbReference type="ARBA" id="ARBA00022475"/>
    </source>
</evidence>
<comment type="catalytic activity">
    <reaction evidence="13">
        <text>L-seryl-[protein] + ATP = O-phospho-L-seryl-[protein] + ADP + H(+)</text>
        <dbReference type="Rhea" id="RHEA:17989"/>
        <dbReference type="Rhea" id="RHEA-COMP:9863"/>
        <dbReference type="Rhea" id="RHEA-COMP:11604"/>
        <dbReference type="ChEBI" id="CHEBI:15378"/>
        <dbReference type="ChEBI" id="CHEBI:29999"/>
        <dbReference type="ChEBI" id="CHEBI:30616"/>
        <dbReference type="ChEBI" id="CHEBI:83421"/>
        <dbReference type="ChEBI" id="CHEBI:456216"/>
        <dbReference type="EC" id="2.7.11.1"/>
    </reaction>
</comment>
<name>A0AAV1E1P7_OLDCO</name>
<dbReference type="SUPFAM" id="SSF56112">
    <property type="entry name" value="Protein kinase-like (PK-like)"/>
    <property type="match status" value="1"/>
</dbReference>
<feature type="transmembrane region" description="Helical" evidence="17">
    <location>
        <begin position="30"/>
        <end position="54"/>
    </location>
</feature>
<dbReference type="PANTHER" id="PTHR47982">
    <property type="entry name" value="PROLINE-RICH RECEPTOR-LIKE PROTEIN KINASE PERK4"/>
    <property type="match status" value="1"/>
</dbReference>
<protein>
    <recommendedName>
        <fullName evidence="2">non-specific serine/threonine protein kinase</fullName>
        <ecNumber evidence="2">2.7.11.1</ecNumber>
    </recommendedName>
</protein>
<gene>
    <name evidence="19" type="ORF">OLC1_LOCUS20972</name>
</gene>
<dbReference type="GO" id="GO:0004674">
    <property type="term" value="F:protein serine/threonine kinase activity"/>
    <property type="evidence" value="ECO:0007669"/>
    <property type="project" value="UniProtKB-KW"/>
</dbReference>
<dbReference type="FunFam" id="3.30.200.20:FF:000162">
    <property type="entry name" value="Adenine nucleotide alpha hydrolase-like domain kinase"/>
    <property type="match status" value="1"/>
</dbReference>
<feature type="region of interest" description="Disordered" evidence="16">
    <location>
        <begin position="61"/>
        <end position="126"/>
    </location>
</feature>
<comment type="similarity">
    <text evidence="15">Belongs to the protein kinase superfamily.</text>
</comment>
<dbReference type="InterPro" id="IPR017441">
    <property type="entry name" value="Protein_kinase_ATP_BS"/>
</dbReference>
<evidence type="ECO:0000256" key="11">
    <source>
        <dbReference type="ARBA" id="ARBA00023136"/>
    </source>
</evidence>
<feature type="compositionally biased region" description="Low complexity" evidence="16">
    <location>
        <begin position="1"/>
        <end position="15"/>
    </location>
</feature>
<keyword evidence="6 17" id="KW-0812">Transmembrane</keyword>